<evidence type="ECO:0000313" key="2">
    <source>
        <dbReference type="Proteomes" id="UP000504635"/>
    </source>
</evidence>
<dbReference type="GeneID" id="115875217"/>
<sequence>MDKMIETHHYDAVFGVFKKQEPVIEQKTQELENKNAEYAEAVKSLQKAKQEVFDAEEIQSQIKWKLHEKFQLVNTDRAQLGFHVNNLNDKSVKTDRTTRIEKQIKFSEHILTKIKNEDLRMDSEMLKKLTDDFYEQIESCKADINDENREMDKLKAAMFQYREYKVPRQN</sequence>
<dbReference type="KEGG" id="soy:115875217"/>
<keyword evidence="2" id="KW-1185">Reference proteome</keyword>
<evidence type="ECO:0000313" key="3">
    <source>
        <dbReference type="RefSeq" id="XP_030746485.1"/>
    </source>
</evidence>
<dbReference type="InParanoid" id="A0A6J2X638"/>
<feature type="coiled-coil region" evidence="1">
    <location>
        <begin position="24"/>
        <end position="51"/>
    </location>
</feature>
<dbReference type="AlphaFoldDB" id="A0A6J2X638"/>
<keyword evidence="1" id="KW-0175">Coiled coil</keyword>
<reference evidence="3" key="1">
    <citation type="submission" date="2025-08" db="UniProtKB">
        <authorList>
            <consortium name="RefSeq"/>
        </authorList>
    </citation>
    <scope>IDENTIFICATION</scope>
    <source>
        <tissue evidence="3">Gonads</tissue>
    </source>
</reference>
<evidence type="ECO:0000256" key="1">
    <source>
        <dbReference type="SAM" id="Coils"/>
    </source>
</evidence>
<proteinExistence type="predicted"/>
<protein>
    <submittedName>
        <fullName evidence="3">Uncharacterized protein LOC115875217</fullName>
    </submittedName>
</protein>
<name>A0A6J2X638_SITOR</name>
<dbReference type="Proteomes" id="UP000504635">
    <property type="component" value="Unplaced"/>
</dbReference>
<gene>
    <name evidence="3" type="primary">LOC115875217</name>
</gene>
<accession>A0A6J2X638</accession>
<organism evidence="2 3">
    <name type="scientific">Sitophilus oryzae</name>
    <name type="common">Rice weevil</name>
    <name type="synonym">Curculio oryzae</name>
    <dbReference type="NCBI Taxonomy" id="7048"/>
    <lineage>
        <taxon>Eukaryota</taxon>
        <taxon>Metazoa</taxon>
        <taxon>Ecdysozoa</taxon>
        <taxon>Arthropoda</taxon>
        <taxon>Hexapoda</taxon>
        <taxon>Insecta</taxon>
        <taxon>Pterygota</taxon>
        <taxon>Neoptera</taxon>
        <taxon>Endopterygota</taxon>
        <taxon>Coleoptera</taxon>
        <taxon>Polyphaga</taxon>
        <taxon>Cucujiformia</taxon>
        <taxon>Curculionidae</taxon>
        <taxon>Dryophthorinae</taxon>
        <taxon>Sitophilus</taxon>
    </lineage>
</organism>
<dbReference type="RefSeq" id="XP_030746485.1">
    <property type="nucleotide sequence ID" value="XM_030890625.1"/>
</dbReference>